<evidence type="ECO:0000256" key="4">
    <source>
        <dbReference type="ARBA" id="ARBA00023136"/>
    </source>
</evidence>
<evidence type="ECO:0000256" key="6">
    <source>
        <dbReference type="SAM" id="Phobius"/>
    </source>
</evidence>
<dbReference type="PANTHER" id="PTHR36985:SF1">
    <property type="entry name" value="TRANSLOCATION AND ASSEMBLY MODULE SUBUNIT TAMB"/>
    <property type="match status" value="1"/>
</dbReference>
<gene>
    <name evidence="8" type="ORF">OMP39_11280</name>
</gene>
<dbReference type="Proteomes" id="UP001163266">
    <property type="component" value="Chromosome"/>
</dbReference>
<evidence type="ECO:0000256" key="1">
    <source>
        <dbReference type="ARBA" id="ARBA00004167"/>
    </source>
</evidence>
<reference evidence="8" key="1">
    <citation type="submission" date="2022-10" db="EMBL/GenBank/DDBJ databases">
        <title>Complete genome sequence of Schlegelella aquatica LMG 23380.</title>
        <authorList>
            <person name="Musilova J."/>
            <person name="Kourilova X."/>
            <person name="Bezdicek M."/>
            <person name="Hermankova K."/>
            <person name="Obruca S."/>
            <person name="Sedlar K."/>
        </authorList>
    </citation>
    <scope>NUCLEOTIDE SEQUENCE</scope>
    <source>
        <strain evidence="8">LMG 23380</strain>
    </source>
</reference>
<dbReference type="PANTHER" id="PTHR36985">
    <property type="entry name" value="TRANSLOCATION AND ASSEMBLY MODULE SUBUNIT TAMB"/>
    <property type="match status" value="1"/>
</dbReference>
<dbReference type="InterPro" id="IPR007452">
    <property type="entry name" value="TamB_C"/>
</dbReference>
<sequence>MDEPRAPSPGDTAPRPPAAPGRRRNARVTIAAVLGLVLALVLGLGLAARWMLVEPAGTRWLLDQLQRRTARVQVEGVEGALLGDFQARLVRLDLGSTRWTLHGLRWQGLTWGGWQWASPHARVEVAIFEAQRAIIERGAPRPSARVGGPPATLRSPVWLTVGRLAIAEVLLPGVAVPVRDLGVQRLVLADVHELGALSARWNGLLLQGEARLEAAAPFALQARSSVRSDPSTGPDAVPAWARGVEAEATARGPLAQVEVQAHVAMQDQRLQARGTLTPFSAAPLARVEASFERVDLARLLAAFTPRAPTTELNGQATARLPQAAGEPLSLSLQLRNAAAGRWDTRRLPVGELRLEARGARDDWTLQRAELAALGADGRPAGRLAGSGGYRQDRLTLALRFDGLDLAALDRRAPPVQLNGPLEAAVQRAPAGTGAPYSLVELGARLQGLWTPPAPAPGRGRRAAAAPREFTLEARARATPQRIELLPSEVRAGGARLALRGMAQRAPEAWNVTGEVDARDFDPRLWWSPEPGSAWATTDSRLNARARLQGAWPLGAAAGDWRRRASGEVLVQLVDSVLAGQALELEATARARQGVWDAQAHARAGSNTARLEARLRPPAAGQAPDPGDRLTLSVDAPDLRQLQAWAQALGWSGLQGSGRLEARARGGLGAWWVDGAPPAGLQTDGQAQLRGGRLGGYALDRLDGRWQGALREGAPIEGLLDLEGLQLAGLTVTRAHATAQGHAGDHRLTLEAHLRQGARTEAAVAASQPDKGAAAAPGVAVDAPVTSPLLLTLQLDGAYTQVGEASQWNVRIPAFLLRPAASATAAPREEALPLLEARDLRLVWRRAGASESWTLEPGRLQGLGASLTWREARWSREGDRRELALDGDVEPFAVAPLLKRLQPDFGWAGDLRVGGRFRLRSTPEVSGLIELQRTGGDLQIVEFGSVQRLGLRHAALRFEAQAGLWRLTQRVEGAGLGLVAGEQTVRTSPLALWPEPQAPVTGRLQIAVENLAAWGVWVPAGWRLGGQASAQLALSGAFGSPYLTGELVGQHLAVRNALEGVALRDGVVRITFQGESARIDAFRFAAGDGQIELTGQARLGEAPQAQLQLVAQRFALLTRVDRRVVISGDAQVQLQPERVVVRGRVRADEGLVDISRADAPSLSEDVVVRRPGDAPLEDTAPLPRQPGPLARALDLDLVLNLGQRFQLRGRGIDSRLTGELRLTSPQGRLAAHGEIRTVEGKYEAYGQELEIERGVLTFVGALDNPRLDIVAVRPRMETRVGVTVTGSALNPRVNLFSDPNLPDTEKLALLVTGRSYDTLAGNQTLLLQRAAWALLAGDGSGDAGSVLKNLPLDELSVRQTDGAVQETIVSVGKRISERVYVGYERSLRSTVGSWQLIYRVAQRFTLRAQTGEDAGVDLIWIFRWN</sequence>
<evidence type="ECO:0000313" key="9">
    <source>
        <dbReference type="Proteomes" id="UP001163266"/>
    </source>
</evidence>
<keyword evidence="3 6" id="KW-1133">Transmembrane helix</keyword>
<evidence type="ECO:0000256" key="3">
    <source>
        <dbReference type="ARBA" id="ARBA00022989"/>
    </source>
</evidence>
<organism evidence="8 9">
    <name type="scientific">Caldimonas aquatica</name>
    <dbReference type="NCBI Taxonomy" id="376175"/>
    <lineage>
        <taxon>Bacteria</taxon>
        <taxon>Pseudomonadati</taxon>
        <taxon>Pseudomonadota</taxon>
        <taxon>Betaproteobacteria</taxon>
        <taxon>Burkholderiales</taxon>
        <taxon>Sphaerotilaceae</taxon>
        <taxon>Caldimonas</taxon>
    </lineage>
</organism>
<feature type="transmembrane region" description="Helical" evidence="6">
    <location>
        <begin position="30"/>
        <end position="52"/>
    </location>
</feature>
<dbReference type="EMBL" id="CP110257">
    <property type="protein sequence ID" value="UZD54253.1"/>
    <property type="molecule type" value="Genomic_DNA"/>
</dbReference>
<keyword evidence="4 6" id="KW-0472">Membrane</keyword>
<evidence type="ECO:0000259" key="7">
    <source>
        <dbReference type="Pfam" id="PF04357"/>
    </source>
</evidence>
<feature type="domain" description="Translocation and assembly module TamB C-terminal" evidence="7">
    <location>
        <begin position="1085"/>
        <end position="1423"/>
    </location>
</feature>
<feature type="region of interest" description="Disordered" evidence="5">
    <location>
        <begin position="1"/>
        <end position="23"/>
    </location>
</feature>
<accession>A0ABY6MP32</accession>
<dbReference type="RefSeq" id="WP_264891822.1">
    <property type="nucleotide sequence ID" value="NZ_CP110257.1"/>
</dbReference>
<dbReference type="Pfam" id="PF04357">
    <property type="entry name" value="TamB"/>
    <property type="match status" value="1"/>
</dbReference>
<evidence type="ECO:0000313" key="8">
    <source>
        <dbReference type="EMBL" id="UZD54253.1"/>
    </source>
</evidence>
<keyword evidence="2 6" id="KW-0812">Transmembrane</keyword>
<name>A0ABY6MP32_9BURK</name>
<evidence type="ECO:0000256" key="5">
    <source>
        <dbReference type="SAM" id="MobiDB-lite"/>
    </source>
</evidence>
<evidence type="ECO:0000256" key="2">
    <source>
        <dbReference type="ARBA" id="ARBA00022692"/>
    </source>
</evidence>
<comment type="subcellular location">
    <subcellularLocation>
        <location evidence="1">Membrane</location>
        <topology evidence="1">Single-pass membrane protein</topology>
    </subcellularLocation>
</comment>
<proteinExistence type="predicted"/>
<protein>
    <submittedName>
        <fullName evidence="8">Translocation/assembly module TamB domain-containing protein</fullName>
    </submittedName>
</protein>
<keyword evidence="9" id="KW-1185">Reference proteome</keyword>